<dbReference type="OrthoDB" id="9793746at2"/>
<dbReference type="Proteomes" id="UP000247922">
    <property type="component" value="Unassembled WGS sequence"/>
</dbReference>
<evidence type="ECO:0000313" key="2">
    <source>
        <dbReference type="EMBL" id="PXW89175.1"/>
    </source>
</evidence>
<keyword evidence="3" id="KW-1185">Reference proteome</keyword>
<feature type="transmembrane region" description="Helical" evidence="1">
    <location>
        <begin position="52"/>
        <end position="77"/>
    </location>
</feature>
<keyword evidence="1" id="KW-0812">Transmembrane</keyword>
<sequence>MEWKNIYRGMLMGASDVIPGVSGGTIALVLGIYDQLILSVNGLFTKEWRRHLGFLVPLGIGVVAAILLLAQAIEWLFEHQPGPTQFAFLGLIIGVLPYLFNKAEAKVTFKTYHYILLVIGVLLAASLGFLNGDERFIIAEITPAIYGYLMLSGFIASTAMILPGISGSLVLIIIGAYGTIINAVNEMKLDILIVVAIGIAFGIITMSKVIKFFLTHYTYATYAVVIGLVIGSIYVIYPGLPIDLTGWLLSGLTFLLGLAVAYMLGQMEFKETITTDTSSIK</sequence>
<proteinExistence type="predicted"/>
<dbReference type="AlphaFoldDB" id="A0A2V3WAK6"/>
<evidence type="ECO:0000256" key="1">
    <source>
        <dbReference type="SAM" id="Phobius"/>
    </source>
</evidence>
<protein>
    <submittedName>
        <fullName evidence="2">Putative membrane protein</fullName>
    </submittedName>
</protein>
<evidence type="ECO:0000313" key="3">
    <source>
        <dbReference type="Proteomes" id="UP000247922"/>
    </source>
</evidence>
<keyword evidence="1" id="KW-1133">Transmembrane helix</keyword>
<keyword evidence="1" id="KW-0472">Membrane</keyword>
<feature type="transmembrane region" description="Helical" evidence="1">
    <location>
        <begin position="168"/>
        <end position="185"/>
    </location>
</feature>
<dbReference type="EMBL" id="QJJR01000010">
    <property type="protein sequence ID" value="PXW89175.1"/>
    <property type="molecule type" value="Genomic_DNA"/>
</dbReference>
<comment type="caution">
    <text evidence="2">The sequence shown here is derived from an EMBL/GenBank/DDBJ whole genome shotgun (WGS) entry which is preliminary data.</text>
</comment>
<dbReference type="PANTHER" id="PTHR37308">
    <property type="entry name" value="INTEGRAL MEMBRANE PROTEIN"/>
    <property type="match status" value="1"/>
</dbReference>
<feature type="transmembrane region" description="Helical" evidence="1">
    <location>
        <begin position="244"/>
        <end position="264"/>
    </location>
</feature>
<reference evidence="2 3" key="1">
    <citation type="submission" date="2018-05" db="EMBL/GenBank/DDBJ databases">
        <title>Genomic Encyclopedia of Type Strains, Phase IV (KMG-IV): sequencing the most valuable type-strain genomes for metagenomic binning, comparative biology and taxonomic classification.</title>
        <authorList>
            <person name="Goeker M."/>
        </authorList>
    </citation>
    <scope>NUCLEOTIDE SEQUENCE [LARGE SCALE GENOMIC DNA]</scope>
    <source>
        <strain evidence="2 3">DSM 22440</strain>
    </source>
</reference>
<dbReference type="PANTHER" id="PTHR37308:SF1">
    <property type="entry name" value="POLYPRENYL-PHOSPHATE TRANSPORTER"/>
    <property type="match status" value="1"/>
</dbReference>
<feature type="transmembrane region" description="Helical" evidence="1">
    <location>
        <begin position="217"/>
        <end position="238"/>
    </location>
</feature>
<dbReference type="InterPro" id="IPR007163">
    <property type="entry name" value="VCA0040-like"/>
</dbReference>
<feature type="transmembrane region" description="Helical" evidence="1">
    <location>
        <begin position="136"/>
        <end position="156"/>
    </location>
</feature>
<feature type="transmembrane region" description="Helical" evidence="1">
    <location>
        <begin position="112"/>
        <end position="130"/>
    </location>
</feature>
<feature type="transmembrane region" description="Helical" evidence="1">
    <location>
        <begin position="83"/>
        <end position="100"/>
    </location>
</feature>
<accession>A0A2V3WAK6</accession>
<feature type="transmembrane region" description="Helical" evidence="1">
    <location>
        <begin position="191"/>
        <end position="210"/>
    </location>
</feature>
<feature type="transmembrane region" description="Helical" evidence="1">
    <location>
        <begin position="20"/>
        <end position="40"/>
    </location>
</feature>
<gene>
    <name evidence="2" type="ORF">DES38_11036</name>
</gene>
<name>A0A2V3WAK6_9BACI</name>
<dbReference type="RefSeq" id="WP_110251730.1">
    <property type="nucleotide sequence ID" value="NZ_QJJR01000010.1"/>
</dbReference>
<dbReference type="Pfam" id="PF04018">
    <property type="entry name" value="VCA0040-like"/>
    <property type="match status" value="1"/>
</dbReference>
<organism evidence="2 3">
    <name type="scientific">Streptohalobacillus salinus</name>
    <dbReference type="NCBI Taxonomy" id="621096"/>
    <lineage>
        <taxon>Bacteria</taxon>
        <taxon>Bacillati</taxon>
        <taxon>Bacillota</taxon>
        <taxon>Bacilli</taxon>
        <taxon>Bacillales</taxon>
        <taxon>Bacillaceae</taxon>
        <taxon>Streptohalobacillus</taxon>
    </lineage>
</organism>